<dbReference type="GeneID" id="15392482"/>
<keyword evidence="2" id="KW-1185">Reference proteome</keyword>
<proteinExistence type="predicted"/>
<sequence>MGVLTLRVHFKNLSAEAELLEKARVIKIGSKDRISFGELLQVHRPRCNVHRKFVEVVKWDDYEG</sequence>
<dbReference type="KEGG" id="ast:Asulf_00841"/>
<protein>
    <submittedName>
        <fullName evidence="1">Uncharacterized protein</fullName>
    </submittedName>
</protein>
<dbReference type="HOGENOM" id="CLU_2856900_0_0_2"/>
<evidence type="ECO:0000313" key="1">
    <source>
        <dbReference type="EMBL" id="AGK60849.1"/>
    </source>
</evidence>
<organism evidence="1 2">
    <name type="scientific">Archaeoglobus sulfaticallidus PM70-1</name>
    <dbReference type="NCBI Taxonomy" id="387631"/>
    <lineage>
        <taxon>Archaea</taxon>
        <taxon>Methanobacteriati</taxon>
        <taxon>Methanobacteriota</taxon>
        <taxon>Archaeoglobi</taxon>
        <taxon>Archaeoglobales</taxon>
        <taxon>Archaeoglobaceae</taxon>
        <taxon>Archaeoglobus</taxon>
    </lineage>
</organism>
<evidence type="ECO:0000313" key="2">
    <source>
        <dbReference type="Proteomes" id="UP000013307"/>
    </source>
</evidence>
<dbReference type="Proteomes" id="UP000013307">
    <property type="component" value="Chromosome"/>
</dbReference>
<name>N0BB64_9EURY</name>
<dbReference type="RefSeq" id="WP_015590447.1">
    <property type="nucleotide sequence ID" value="NC_021169.1"/>
</dbReference>
<accession>N0BB64</accession>
<dbReference type="EMBL" id="CP005290">
    <property type="protein sequence ID" value="AGK60849.1"/>
    <property type="molecule type" value="Genomic_DNA"/>
</dbReference>
<gene>
    <name evidence="1" type="ORF">Asulf_00841</name>
</gene>
<dbReference type="AlphaFoldDB" id="N0BB64"/>
<reference evidence="1 2" key="1">
    <citation type="journal article" date="2013" name="Genome Announc.">
        <title>Complete Genome Sequence of the Thermophilic and Facultatively Chemolithoautotrophic Sulfate Reducer Archaeoglobus sulfaticallidus Strain PM70-1T.</title>
        <authorList>
            <person name="Stokke R."/>
            <person name="Hocking W.P."/>
            <person name="Steinsbu B.O."/>
            <person name="Steen I.H."/>
        </authorList>
    </citation>
    <scope>NUCLEOTIDE SEQUENCE [LARGE SCALE GENOMIC DNA]</scope>
    <source>
        <strain evidence="1">PM70-1</strain>
    </source>
</reference>